<dbReference type="SUPFAM" id="SSF81321">
    <property type="entry name" value="Family A G protein-coupled receptor-like"/>
    <property type="match status" value="1"/>
</dbReference>
<gene>
    <name evidence="10" type="ORF">TSAR_001095</name>
</gene>
<proteinExistence type="inferred from homology"/>
<keyword evidence="7" id="KW-0807">Transducer</keyword>
<dbReference type="PROSITE" id="PS50262">
    <property type="entry name" value="G_PROTEIN_RECEP_F1_2"/>
    <property type="match status" value="1"/>
</dbReference>
<evidence type="ECO:0000256" key="2">
    <source>
        <dbReference type="ARBA" id="ARBA00010663"/>
    </source>
</evidence>
<name>A0A232F583_9HYME</name>
<dbReference type="SMART" id="SM01381">
    <property type="entry name" value="7TM_GPCR_Srsx"/>
    <property type="match status" value="1"/>
</dbReference>
<dbReference type="Pfam" id="PF00001">
    <property type="entry name" value="7tm_1"/>
    <property type="match status" value="1"/>
</dbReference>
<comment type="similarity">
    <text evidence="2 7">Belongs to the G-protein coupled receptor 1 family.</text>
</comment>
<feature type="transmembrane region" description="Helical" evidence="8">
    <location>
        <begin position="117"/>
        <end position="139"/>
    </location>
</feature>
<evidence type="ECO:0000256" key="7">
    <source>
        <dbReference type="RuleBase" id="RU000688"/>
    </source>
</evidence>
<feature type="transmembrane region" description="Helical" evidence="8">
    <location>
        <begin position="82"/>
        <end position="105"/>
    </location>
</feature>
<keyword evidence="3" id="KW-1003">Cell membrane</keyword>
<dbReference type="CDD" id="cd00637">
    <property type="entry name" value="7tm_classA_rhodopsin-like"/>
    <property type="match status" value="1"/>
</dbReference>
<dbReference type="PANTHER" id="PTHR22750">
    <property type="entry name" value="G-PROTEIN COUPLED RECEPTOR"/>
    <property type="match status" value="1"/>
</dbReference>
<feature type="transmembrane region" description="Helical" evidence="8">
    <location>
        <begin position="200"/>
        <end position="224"/>
    </location>
</feature>
<dbReference type="GO" id="GO:0005886">
    <property type="term" value="C:plasma membrane"/>
    <property type="evidence" value="ECO:0007669"/>
    <property type="project" value="UniProtKB-SubCell"/>
</dbReference>
<feature type="transmembrane region" description="Helical" evidence="8">
    <location>
        <begin position="159"/>
        <end position="180"/>
    </location>
</feature>
<evidence type="ECO:0000313" key="10">
    <source>
        <dbReference type="EMBL" id="OXU25638.1"/>
    </source>
</evidence>
<keyword evidence="5 8" id="KW-1133">Transmembrane helix</keyword>
<evidence type="ECO:0000313" key="11">
    <source>
        <dbReference type="Proteomes" id="UP000215335"/>
    </source>
</evidence>
<evidence type="ECO:0000256" key="5">
    <source>
        <dbReference type="ARBA" id="ARBA00022989"/>
    </source>
</evidence>
<evidence type="ECO:0000256" key="6">
    <source>
        <dbReference type="ARBA" id="ARBA00023136"/>
    </source>
</evidence>
<organism evidence="10 11">
    <name type="scientific">Trichomalopsis sarcophagae</name>
    <dbReference type="NCBI Taxonomy" id="543379"/>
    <lineage>
        <taxon>Eukaryota</taxon>
        <taxon>Metazoa</taxon>
        <taxon>Ecdysozoa</taxon>
        <taxon>Arthropoda</taxon>
        <taxon>Hexapoda</taxon>
        <taxon>Insecta</taxon>
        <taxon>Pterygota</taxon>
        <taxon>Neoptera</taxon>
        <taxon>Endopterygota</taxon>
        <taxon>Hymenoptera</taxon>
        <taxon>Apocrita</taxon>
        <taxon>Proctotrupomorpha</taxon>
        <taxon>Chalcidoidea</taxon>
        <taxon>Pteromalidae</taxon>
        <taxon>Pteromalinae</taxon>
        <taxon>Trichomalopsis</taxon>
    </lineage>
</organism>
<feature type="transmembrane region" description="Helical" evidence="8">
    <location>
        <begin position="245"/>
        <end position="267"/>
    </location>
</feature>
<evidence type="ECO:0000256" key="8">
    <source>
        <dbReference type="SAM" id="Phobius"/>
    </source>
</evidence>
<reference evidence="10 11" key="1">
    <citation type="journal article" date="2017" name="Curr. Biol.">
        <title>The Evolution of Venom by Co-option of Single-Copy Genes.</title>
        <authorList>
            <person name="Martinson E.O."/>
            <person name="Mrinalini"/>
            <person name="Kelkar Y.D."/>
            <person name="Chang C.H."/>
            <person name="Werren J.H."/>
        </authorList>
    </citation>
    <scope>NUCLEOTIDE SEQUENCE [LARGE SCALE GENOMIC DNA]</scope>
    <source>
        <strain evidence="10 11">Alberta</strain>
        <tissue evidence="10">Whole body</tissue>
    </source>
</reference>
<dbReference type="AlphaFoldDB" id="A0A232F583"/>
<evidence type="ECO:0000256" key="3">
    <source>
        <dbReference type="ARBA" id="ARBA00022475"/>
    </source>
</evidence>
<keyword evidence="11" id="KW-1185">Reference proteome</keyword>
<dbReference type="InterPro" id="IPR017452">
    <property type="entry name" value="GPCR_Rhodpsn_7TM"/>
</dbReference>
<dbReference type="Gene3D" id="1.20.1070.10">
    <property type="entry name" value="Rhodopsin 7-helix transmembrane proteins"/>
    <property type="match status" value="1"/>
</dbReference>
<dbReference type="OrthoDB" id="10042731at2759"/>
<dbReference type="EMBL" id="NNAY01000979">
    <property type="protein sequence ID" value="OXU25638.1"/>
    <property type="molecule type" value="Genomic_DNA"/>
</dbReference>
<accession>A0A232F583</accession>
<dbReference type="PROSITE" id="PS00237">
    <property type="entry name" value="G_PROTEIN_RECEP_F1_1"/>
    <property type="match status" value="1"/>
</dbReference>
<keyword evidence="4 7" id="KW-0812">Transmembrane</keyword>
<sequence>MDTSIVISETSTRHDATGSLAAAPFPDRNISDFRTHGPPPSCCMCWVVADVVVLIVILLGNILTILAVRLSRRLRNVTSNQLILSLAISDLVVGVAVLYHLFFFVSRFLSANKATCLLRFALLACGCCASFGNVTAIAIDRYLAIVHPLKYPEYVTDKVVYGTIGFVWSCAIFISTMPTYWNNYDVNNGCELETVVPRYFTVAILTPMFLTVWLSIFLLYWRIWKEAKTHAQRWKRNGFLNFDSSHWKSIQVVLLILGCFSICWLPYVVVTFTQVINARKQPSPTLYRVMFSIAMSNSGINPIIYAWKNPSFRRAFQRLLRLRSPDHNDYNSSFKNYLRKQSELSRRELELEARNELGPAFVCKAAEENATIGRIGEVTVL</sequence>
<protein>
    <recommendedName>
        <fullName evidence="9">G-protein coupled receptors family 1 profile domain-containing protein</fullName>
    </recommendedName>
</protein>
<comment type="caution">
    <text evidence="10">The sequence shown here is derived from an EMBL/GenBank/DDBJ whole genome shotgun (WGS) entry which is preliminary data.</text>
</comment>
<keyword evidence="7" id="KW-0297">G-protein coupled receptor</keyword>
<evidence type="ECO:0000259" key="9">
    <source>
        <dbReference type="PROSITE" id="PS50262"/>
    </source>
</evidence>
<dbReference type="STRING" id="543379.A0A232F583"/>
<feature type="transmembrane region" description="Helical" evidence="8">
    <location>
        <begin position="287"/>
        <end position="307"/>
    </location>
</feature>
<feature type="domain" description="G-protein coupled receptors family 1 profile" evidence="9">
    <location>
        <begin position="60"/>
        <end position="305"/>
    </location>
</feature>
<evidence type="ECO:0000256" key="4">
    <source>
        <dbReference type="ARBA" id="ARBA00022692"/>
    </source>
</evidence>
<dbReference type="PRINTS" id="PR00237">
    <property type="entry name" value="GPCRRHODOPSN"/>
</dbReference>
<keyword evidence="7" id="KW-0675">Receptor</keyword>
<comment type="subcellular location">
    <subcellularLocation>
        <location evidence="1">Cell membrane</location>
        <topology evidence="1">Multi-pass membrane protein</topology>
    </subcellularLocation>
</comment>
<feature type="transmembrane region" description="Helical" evidence="8">
    <location>
        <begin position="46"/>
        <end position="70"/>
    </location>
</feature>
<dbReference type="Proteomes" id="UP000215335">
    <property type="component" value="Unassembled WGS sequence"/>
</dbReference>
<dbReference type="InterPro" id="IPR000276">
    <property type="entry name" value="GPCR_Rhodpsn"/>
</dbReference>
<evidence type="ECO:0000256" key="1">
    <source>
        <dbReference type="ARBA" id="ARBA00004651"/>
    </source>
</evidence>
<dbReference type="GO" id="GO:0004930">
    <property type="term" value="F:G protein-coupled receptor activity"/>
    <property type="evidence" value="ECO:0007669"/>
    <property type="project" value="UniProtKB-KW"/>
</dbReference>
<keyword evidence="6 8" id="KW-0472">Membrane</keyword>